<dbReference type="PROSITE" id="PS51201">
    <property type="entry name" value="RCK_N"/>
    <property type="match status" value="1"/>
</dbReference>
<keyword evidence="5" id="KW-0407">Ion channel</keyword>
<keyword evidence="2" id="KW-1133">Transmembrane helix</keyword>
<dbReference type="InterPro" id="IPR006037">
    <property type="entry name" value="RCK_C"/>
</dbReference>
<dbReference type="InterPro" id="IPR036291">
    <property type="entry name" value="NAD(P)-bd_dom_sf"/>
</dbReference>
<evidence type="ECO:0000256" key="1">
    <source>
        <dbReference type="ARBA" id="ARBA00004651"/>
    </source>
</evidence>
<dbReference type="Pfam" id="PF02080">
    <property type="entry name" value="TrkA_C"/>
    <property type="match status" value="1"/>
</dbReference>
<accession>A0AAU6PZF1</accession>
<gene>
    <name evidence="5" type="ORF">WDJ50_09690</name>
</gene>
<dbReference type="GO" id="GO:0006813">
    <property type="term" value="P:potassium ion transport"/>
    <property type="evidence" value="ECO:0007669"/>
    <property type="project" value="InterPro"/>
</dbReference>
<dbReference type="EMBL" id="CP149782">
    <property type="protein sequence ID" value="WYF43688.1"/>
    <property type="molecule type" value="Genomic_DNA"/>
</dbReference>
<dbReference type="PANTHER" id="PTHR43833">
    <property type="entry name" value="POTASSIUM CHANNEL PROTEIN 2-RELATED-RELATED"/>
    <property type="match status" value="1"/>
</dbReference>
<dbReference type="SUPFAM" id="SSF116726">
    <property type="entry name" value="TrkA C-terminal domain-like"/>
    <property type="match status" value="1"/>
</dbReference>
<evidence type="ECO:0000256" key="2">
    <source>
        <dbReference type="SAM" id="Phobius"/>
    </source>
</evidence>
<evidence type="ECO:0000313" key="5">
    <source>
        <dbReference type="EMBL" id="WYF43688.1"/>
    </source>
</evidence>
<keyword evidence="5" id="KW-0813">Transport</keyword>
<dbReference type="Pfam" id="PF02254">
    <property type="entry name" value="TrkA_N"/>
    <property type="match status" value="1"/>
</dbReference>
<reference evidence="5" key="1">
    <citation type="submission" date="2024-03" db="EMBL/GenBank/DDBJ databases">
        <title>Deinococcus weizhi sp. nov., isolated from human skin.</title>
        <authorList>
            <person name="Wei Z."/>
            <person name="Tian F."/>
            <person name="Yang C."/>
            <person name="Xin L.T."/>
            <person name="Wen Z.J."/>
            <person name="Lan K.C."/>
            <person name="Yu L."/>
            <person name="Zhe W."/>
            <person name="Dan F.D."/>
            <person name="Jun W."/>
            <person name="Rui Z."/>
            <person name="Yong X.J."/>
            <person name="Ting Y."/>
            <person name="Wei X."/>
            <person name="Xu Z.G."/>
            <person name="Xin Z."/>
            <person name="Dong F.G."/>
            <person name="Ni X.M."/>
            <person name="Zheng M.G."/>
            <person name="Chun Y."/>
            <person name="Qian W.X."/>
        </authorList>
    </citation>
    <scope>NUCLEOTIDE SEQUENCE</scope>
    <source>
        <strain evidence="5">VB142</strain>
    </source>
</reference>
<dbReference type="RefSeq" id="WP_339094574.1">
    <property type="nucleotide sequence ID" value="NZ_CP149782.1"/>
</dbReference>
<protein>
    <submittedName>
        <fullName evidence="5">Potassium channel protein</fullName>
    </submittedName>
</protein>
<sequence>MNRSPLLLLSLLSALLAFGTVGYRLIEGWSWLDCLFMTAMTLTTVGYGSPEPLTVPGKVFSVVLMLFGIGLMLYLLTLLAEYLLRTVTDPDTQRRRKEKKLQSFHDHTIVCGYGQVGEAVATALRGAGRTVVVVDQRPEHLEWAQTHGLHTLVGDATDEDVLKRAGVEHAAALVSVLSNDPANLYVVLSAKGLNPNVQVIARASDESAARKMRRAGADEVVNPYQLSGNRIAGMMLAPHLARLLSGDISSEHFTVRELAVPEGLVGQTVERLGRETGALVVAIWRGGQAIRGRPQEQLQAGDTVLVAGAAAEVEAVEARRG</sequence>
<dbReference type="GO" id="GO:0008324">
    <property type="term" value="F:monoatomic cation transmembrane transporter activity"/>
    <property type="evidence" value="ECO:0007669"/>
    <property type="project" value="InterPro"/>
</dbReference>
<evidence type="ECO:0000259" key="4">
    <source>
        <dbReference type="PROSITE" id="PS51202"/>
    </source>
</evidence>
<dbReference type="GO" id="GO:0005886">
    <property type="term" value="C:plasma membrane"/>
    <property type="evidence" value="ECO:0007669"/>
    <property type="project" value="UniProtKB-SubCell"/>
</dbReference>
<feature type="domain" description="RCK C-terminal" evidence="4">
    <location>
        <begin position="238"/>
        <end position="321"/>
    </location>
</feature>
<dbReference type="InterPro" id="IPR050721">
    <property type="entry name" value="Trk_Ktr_HKT_K-transport"/>
</dbReference>
<keyword evidence="5" id="KW-0406">Ion transport</keyword>
<dbReference type="InterPro" id="IPR036721">
    <property type="entry name" value="RCK_C_sf"/>
</dbReference>
<dbReference type="Gene3D" id="3.30.70.1450">
    <property type="entry name" value="Regulator of K+ conductance, C-terminal domain"/>
    <property type="match status" value="1"/>
</dbReference>
<dbReference type="PANTHER" id="PTHR43833:SF9">
    <property type="entry name" value="POTASSIUM CHANNEL PROTEIN YUGO-RELATED"/>
    <property type="match status" value="1"/>
</dbReference>
<evidence type="ECO:0000259" key="3">
    <source>
        <dbReference type="PROSITE" id="PS51201"/>
    </source>
</evidence>
<name>A0AAU6PZF1_9DEIO</name>
<dbReference type="InterPro" id="IPR013099">
    <property type="entry name" value="K_chnl_dom"/>
</dbReference>
<organism evidence="5">
    <name type="scientific">Deinococcus sp. VB142</name>
    <dbReference type="NCBI Taxonomy" id="3112952"/>
    <lineage>
        <taxon>Bacteria</taxon>
        <taxon>Thermotogati</taxon>
        <taxon>Deinococcota</taxon>
        <taxon>Deinococci</taxon>
        <taxon>Deinococcales</taxon>
        <taxon>Deinococcaceae</taxon>
        <taxon>Deinococcus</taxon>
    </lineage>
</organism>
<keyword evidence="2" id="KW-0812">Transmembrane</keyword>
<feature type="transmembrane region" description="Helical" evidence="2">
    <location>
        <begin position="59"/>
        <end position="84"/>
    </location>
</feature>
<dbReference type="Gene3D" id="1.10.287.70">
    <property type="match status" value="1"/>
</dbReference>
<dbReference type="AlphaFoldDB" id="A0AAU6PZF1"/>
<dbReference type="Gene3D" id="3.40.50.720">
    <property type="entry name" value="NAD(P)-binding Rossmann-like Domain"/>
    <property type="match status" value="1"/>
</dbReference>
<dbReference type="SUPFAM" id="SSF81324">
    <property type="entry name" value="Voltage-gated potassium channels"/>
    <property type="match status" value="1"/>
</dbReference>
<dbReference type="SUPFAM" id="SSF51735">
    <property type="entry name" value="NAD(P)-binding Rossmann-fold domains"/>
    <property type="match status" value="1"/>
</dbReference>
<comment type="subcellular location">
    <subcellularLocation>
        <location evidence="1">Cell membrane</location>
        <topology evidence="1">Multi-pass membrane protein</topology>
    </subcellularLocation>
</comment>
<dbReference type="InterPro" id="IPR003148">
    <property type="entry name" value="RCK_N"/>
</dbReference>
<dbReference type="PROSITE" id="PS51202">
    <property type="entry name" value="RCK_C"/>
    <property type="match status" value="1"/>
</dbReference>
<proteinExistence type="predicted"/>
<dbReference type="Pfam" id="PF07885">
    <property type="entry name" value="Ion_trans_2"/>
    <property type="match status" value="1"/>
</dbReference>
<feature type="domain" description="RCK N-terminal" evidence="3">
    <location>
        <begin position="105"/>
        <end position="222"/>
    </location>
</feature>
<keyword evidence="2" id="KW-0472">Membrane</keyword>